<organism evidence="2 3">
    <name type="scientific">Nephila pilipes</name>
    <name type="common">Giant wood spider</name>
    <name type="synonym">Nephila maculata</name>
    <dbReference type="NCBI Taxonomy" id="299642"/>
    <lineage>
        <taxon>Eukaryota</taxon>
        <taxon>Metazoa</taxon>
        <taxon>Ecdysozoa</taxon>
        <taxon>Arthropoda</taxon>
        <taxon>Chelicerata</taxon>
        <taxon>Arachnida</taxon>
        <taxon>Araneae</taxon>
        <taxon>Araneomorphae</taxon>
        <taxon>Entelegynae</taxon>
        <taxon>Araneoidea</taxon>
        <taxon>Nephilidae</taxon>
        <taxon>Nephila</taxon>
    </lineage>
</organism>
<reference evidence="2" key="1">
    <citation type="submission" date="2020-08" db="EMBL/GenBank/DDBJ databases">
        <title>Multicomponent nature underlies the extraordinary mechanical properties of spider dragline silk.</title>
        <authorList>
            <person name="Kono N."/>
            <person name="Nakamura H."/>
            <person name="Mori M."/>
            <person name="Yoshida Y."/>
            <person name="Ohtoshi R."/>
            <person name="Malay A.D."/>
            <person name="Moran D.A.P."/>
            <person name="Tomita M."/>
            <person name="Numata K."/>
            <person name="Arakawa K."/>
        </authorList>
    </citation>
    <scope>NUCLEOTIDE SEQUENCE</scope>
</reference>
<evidence type="ECO:0000313" key="2">
    <source>
        <dbReference type="EMBL" id="GFT44945.1"/>
    </source>
</evidence>
<dbReference type="AlphaFoldDB" id="A0A8X6P315"/>
<keyword evidence="3" id="KW-1185">Reference proteome</keyword>
<accession>A0A8X6P315</accession>
<dbReference type="EMBL" id="BMAW01015652">
    <property type="protein sequence ID" value="GFT44945.1"/>
    <property type="molecule type" value="Genomic_DNA"/>
</dbReference>
<protein>
    <submittedName>
        <fullName evidence="2">Uncharacterized protein</fullName>
    </submittedName>
</protein>
<dbReference type="Proteomes" id="UP000887013">
    <property type="component" value="Unassembled WGS sequence"/>
</dbReference>
<evidence type="ECO:0000256" key="1">
    <source>
        <dbReference type="SAM" id="Coils"/>
    </source>
</evidence>
<keyword evidence="1" id="KW-0175">Coiled coil</keyword>
<feature type="coiled-coil region" evidence="1">
    <location>
        <begin position="9"/>
        <end position="43"/>
    </location>
</feature>
<evidence type="ECO:0000313" key="3">
    <source>
        <dbReference type="Proteomes" id="UP000887013"/>
    </source>
</evidence>
<gene>
    <name evidence="2" type="ORF">NPIL_415761</name>
</gene>
<sequence length="91" mass="10629">MGKGERRISEKKKEGIEELQVRRERLEELMRQEKSIKKVEQRKQGEALLQEELGNCRKQRKIKGEFRLKIAGEEKCPGGKEAADNNEHLRG</sequence>
<comment type="caution">
    <text evidence="2">The sequence shown here is derived from an EMBL/GenBank/DDBJ whole genome shotgun (WGS) entry which is preliminary data.</text>
</comment>
<name>A0A8X6P315_NEPPI</name>
<proteinExistence type="predicted"/>